<accession>A0A537K5E1</accession>
<evidence type="ECO:0000313" key="2">
    <source>
        <dbReference type="Proteomes" id="UP000318509"/>
    </source>
</evidence>
<dbReference type="Gene3D" id="3.10.20.30">
    <property type="match status" value="1"/>
</dbReference>
<evidence type="ECO:0000313" key="1">
    <source>
        <dbReference type="EMBL" id="TMI90742.1"/>
    </source>
</evidence>
<sequence>MAVHVRIPTPLRRITNGERVIVVSGGNLAQALEDLDRRFPGFRAKIMDDRGELLQFVNIFVNEKDIRFLSGLQTPLAEGAEVSIVPAMAGGSPPPLR</sequence>
<proteinExistence type="predicted"/>
<dbReference type="PANTHER" id="PTHR38031">
    <property type="entry name" value="SULFUR CARRIER PROTEIN SLR0821-RELATED"/>
    <property type="match status" value="1"/>
</dbReference>
<dbReference type="InterPro" id="IPR012675">
    <property type="entry name" value="Beta-grasp_dom_sf"/>
</dbReference>
<name>A0A537K5E1_9BACT</name>
<protein>
    <submittedName>
        <fullName evidence="1">MoaD/ThiS family protein</fullName>
    </submittedName>
</protein>
<dbReference type="InterPro" id="IPR003749">
    <property type="entry name" value="ThiS/MoaD-like"/>
</dbReference>
<dbReference type="AlphaFoldDB" id="A0A537K5E1"/>
<dbReference type="InterPro" id="IPR016155">
    <property type="entry name" value="Mopterin_synth/thiamin_S_b"/>
</dbReference>
<dbReference type="Pfam" id="PF02597">
    <property type="entry name" value="ThiS"/>
    <property type="match status" value="1"/>
</dbReference>
<dbReference type="PANTHER" id="PTHR38031:SF1">
    <property type="entry name" value="SULFUR CARRIER PROTEIN CYSO"/>
    <property type="match status" value="1"/>
</dbReference>
<dbReference type="InterPro" id="IPR052045">
    <property type="entry name" value="Sulfur_Carrier/Prot_Modifier"/>
</dbReference>
<reference evidence="1 2" key="1">
    <citation type="journal article" date="2019" name="Nat. Microbiol.">
        <title>Mediterranean grassland soil C-N compound turnover is dependent on rainfall and depth, and is mediated by genomically divergent microorganisms.</title>
        <authorList>
            <person name="Diamond S."/>
            <person name="Andeer P.F."/>
            <person name="Li Z."/>
            <person name="Crits-Christoph A."/>
            <person name="Burstein D."/>
            <person name="Anantharaman K."/>
            <person name="Lane K.R."/>
            <person name="Thomas B.C."/>
            <person name="Pan C."/>
            <person name="Northen T.R."/>
            <person name="Banfield J.F."/>
        </authorList>
    </citation>
    <scope>NUCLEOTIDE SEQUENCE [LARGE SCALE GENOMIC DNA]</scope>
    <source>
        <strain evidence="1">NP_3</strain>
    </source>
</reference>
<dbReference type="Proteomes" id="UP000318509">
    <property type="component" value="Unassembled WGS sequence"/>
</dbReference>
<gene>
    <name evidence="1" type="ORF">E6H00_05840</name>
</gene>
<organism evidence="1 2">
    <name type="scientific">Candidatus Segetimicrobium genomatis</name>
    <dbReference type="NCBI Taxonomy" id="2569760"/>
    <lineage>
        <taxon>Bacteria</taxon>
        <taxon>Bacillati</taxon>
        <taxon>Candidatus Sysuimicrobiota</taxon>
        <taxon>Candidatus Sysuimicrobiia</taxon>
        <taxon>Candidatus Sysuimicrobiales</taxon>
        <taxon>Candidatus Segetimicrobiaceae</taxon>
        <taxon>Candidatus Segetimicrobium</taxon>
    </lineage>
</organism>
<dbReference type="EMBL" id="VBAK01000107">
    <property type="protein sequence ID" value="TMI90742.1"/>
    <property type="molecule type" value="Genomic_DNA"/>
</dbReference>
<dbReference type="SUPFAM" id="SSF54285">
    <property type="entry name" value="MoaD/ThiS"/>
    <property type="match status" value="1"/>
</dbReference>
<comment type="caution">
    <text evidence="1">The sequence shown here is derived from an EMBL/GenBank/DDBJ whole genome shotgun (WGS) entry which is preliminary data.</text>
</comment>